<dbReference type="RefSeq" id="WP_074838688.1">
    <property type="nucleotide sequence ID" value="NZ_FNYY01000020.1"/>
</dbReference>
<dbReference type="EMBL" id="FNYY01000020">
    <property type="protein sequence ID" value="SEK03721.1"/>
    <property type="molecule type" value="Genomic_DNA"/>
</dbReference>
<organism evidence="1 2">
    <name type="scientific">Marinovum algicola</name>
    <dbReference type="NCBI Taxonomy" id="42444"/>
    <lineage>
        <taxon>Bacteria</taxon>
        <taxon>Pseudomonadati</taxon>
        <taxon>Pseudomonadota</taxon>
        <taxon>Alphaproteobacteria</taxon>
        <taxon>Rhodobacterales</taxon>
        <taxon>Roseobacteraceae</taxon>
        <taxon>Marinovum</taxon>
    </lineage>
</organism>
<gene>
    <name evidence="1" type="ORF">SAMN04487940_12019</name>
</gene>
<sequence>MFNFDHPKLAALAETEGYSDIVDFMEDCALDSLVPAICMAPGCDYTAELEPDQRTGFCELCGRPSMKSGLVIAGLI</sequence>
<dbReference type="Proteomes" id="UP000182932">
    <property type="component" value="Unassembled WGS sequence"/>
</dbReference>
<protein>
    <submittedName>
        <fullName evidence="1">Uncharacterized protein</fullName>
    </submittedName>
</protein>
<reference evidence="1 2" key="1">
    <citation type="submission" date="2016-10" db="EMBL/GenBank/DDBJ databases">
        <authorList>
            <person name="Varghese N."/>
            <person name="Submissions S."/>
        </authorList>
    </citation>
    <scope>NUCLEOTIDE SEQUENCE [LARGE SCALE GENOMIC DNA]</scope>
    <source>
        <strain evidence="1 2">FF3</strain>
    </source>
</reference>
<dbReference type="AlphaFoldDB" id="A0A975ZQA0"/>
<comment type="caution">
    <text evidence="1">The sequence shown here is derived from an EMBL/GenBank/DDBJ whole genome shotgun (WGS) entry which is preliminary data.</text>
</comment>
<accession>A0A975ZQA0</accession>
<proteinExistence type="predicted"/>
<dbReference type="GeneID" id="80820323"/>
<evidence type="ECO:0000313" key="2">
    <source>
        <dbReference type="Proteomes" id="UP000182932"/>
    </source>
</evidence>
<evidence type="ECO:0000313" key="1">
    <source>
        <dbReference type="EMBL" id="SEK03721.1"/>
    </source>
</evidence>
<keyword evidence="2" id="KW-1185">Reference proteome</keyword>
<name>A0A975ZQA0_9RHOB</name>